<dbReference type="PROSITE" id="PS00211">
    <property type="entry name" value="ABC_TRANSPORTER_1"/>
    <property type="match status" value="1"/>
</dbReference>
<keyword evidence="2" id="KW-0547">Nucleotide-binding</keyword>
<proteinExistence type="predicted"/>
<dbReference type="GO" id="GO:0016887">
    <property type="term" value="F:ATP hydrolysis activity"/>
    <property type="evidence" value="ECO:0007669"/>
    <property type="project" value="InterPro"/>
</dbReference>
<evidence type="ECO:0000256" key="4">
    <source>
        <dbReference type="SAM" id="MobiDB-lite"/>
    </source>
</evidence>
<dbReference type="InterPro" id="IPR027417">
    <property type="entry name" value="P-loop_NTPase"/>
</dbReference>
<dbReference type="EC" id="3.6.3.-" evidence="6"/>
<organism evidence="6 7">
    <name type="scientific">Poriferisphaera corsica</name>
    <dbReference type="NCBI Taxonomy" id="2528020"/>
    <lineage>
        <taxon>Bacteria</taxon>
        <taxon>Pseudomonadati</taxon>
        <taxon>Planctomycetota</taxon>
        <taxon>Phycisphaerae</taxon>
        <taxon>Phycisphaerales</taxon>
        <taxon>Phycisphaeraceae</taxon>
        <taxon>Poriferisphaera</taxon>
    </lineage>
</organism>
<keyword evidence="6" id="KW-0378">Hydrolase</keyword>
<keyword evidence="3 6" id="KW-0067">ATP-binding</keyword>
<dbReference type="EMBL" id="CP036425">
    <property type="protein sequence ID" value="QDU34474.1"/>
    <property type="molecule type" value="Genomic_DNA"/>
</dbReference>
<accession>A0A517YW61</accession>
<feature type="compositionally biased region" description="Basic and acidic residues" evidence="4">
    <location>
        <begin position="296"/>
        <end position="306"/>
    </location>
</feature>
<feature type="domain" description="ABC transporter" evidence="5">
    <location>
        <begin position="33"/>
        <end position="269"/>
    </location>
</feature>
<dbReference type="InterPro" id="IPR003593">
    <property type="entry name" value="AAA+_ATPase"/>
</dbReference>
<dbReference type="RefSeq" id="WP_200761211.1">
    <property type="nucleotide sequence ID" value="NZ_CP036425.1"/>
</dbReference>
<gene>
    <name evidence="6" type="primary">mlaF</name>
    <name evidence="6" type="ORF">KS4_25440</name>
</gene>
<evidence type="ECO:0000313" key="7">
    <source>
        <dbReference type="Proteomes" id="UP000317369"/>
    </source>
</evidence>
<keyword evidence="7" id="KW-1185">Reference proteome</keyword>
<dbReference type="InterPro" id="IPR017871">
    <property type="entry name" value="ABC_transporter-like_CS"/>
</dbReference>
<dbReference type="GO" id="GO:0005524">
    <property type="term" value="F:ATP binding"/>
    <property type="evidence" value="ECO:0007669"/>
    <property type="project" value="UniProtKB-KW"/>
</dbReference>
<name>A0A517YW61_9BACT</name>
<feature type="region of interest" description="Disordered" evidence="4">
    <location>
        <begin position="1"/>
        <end position="26"/>
    </location>
</feature>
<feature type="region of interest" description="Disordered" evidence="4">
    <location>
        <begin position="278"/>
        <end position="306"/>
    </location>
</feature>
<evidence type="ECO:0000259" key="5">
    <source>
        <dbReference type="PROSITE" id="PS50893"/>
    </source>
</evidence>
<dbReference type="PANTHER" id="PTHR43023:SF6">
    <property type="entry name" value="INTERMEMBRANE PHOSPHOLIPID TRANSPORT SYSTEM ATP-BINDING PROTEIN MLAF"/>
    <property type="match status" value="1"/>
</dbReference>
<sequence>MTDNPTPPNQGAGSQHPLSKPPAITHNSDTHVARLHGVSKRFGPLRVLHRINLEFERGKTTVILGPSGTGKSVMLKHIVGLLRPDQGEVFFNDVRVDHANEQQLVEMRKKIGFLFQMGALFDSMNVGQNIAFPLVEHTTLTKPQQNARVAQVLKQVGLSGLEQKMPAQLSGGQRKRVALARAVVLEPELILYDEPTTGLDPIRADVINELIIALNKELGISSIVVTHDMQSANKVADRMLLLYNGSIVCDGTPEQFRKSDNELVQRFIKGIADEQDLDSIRSGFDKDTDGNPAAHPDNKQEDQSSD</sequence>
<dbReference type="PROSITE" id="PS50893">
    <property type="entry name" value="ABC_TRANSPORTER_2"/>
    <property type="match status" value="1"/>
</dbReference>
<dbReference type="Gene3D" id="3.40.50.300">
    <property type="entry name" value="P-loop containing nucleotide triphosphate hydrolases"/>
    <property type="match status" value="1"/>
</dbReference>
<evidence type="ECO:0000313" key="6">
    <source>
        <dbReference type="EMBL" id="QDU34474.1"/>
    </source>
</evidence>
<evidence type="ECO:0000256" key="3">
    <source>
        <dbReference type="ARBA" id="ARBA00022840"/>
    </source>
</evidence>
<dbReference type="Pfam" id="PF00005">
    <property type="entry name" value="ABC_tran"/>
    <property type="match status" value="1"/>
</dbReference>
<dbReference type="PANTHER" id="PTHR43023">
    <property type="entry name" value="PROTEIN TRIGALACTOSYLDIACYLGLYCEROL 3, CHLOROPLASTIC"/>
    <property type="match status" value="1"/>
</dbReference>
<dbReference type="CDD" id="cd03261">
    <property type="entry name" value="ABC_Org_Solvent_Resistant"/>
    <property type="match status" value="1"/>
</dbReference>
<protein>
    <submittedName>
        <fullName evidence="6">Putative phospholipid import ATP-binding protein MlaF</fullName>
        <ecNumber evidence="6">3.6.3.-</ecNumber>
    </submittedName>
</protein>
<dbReference type="SMART" id="SM00382">
    <property type="entry name" value="AAA"/>
    <property type="match status" value="1"/>
</dbReference>
<dbReference type="SUPFAM" id="SSF52540">
    <property type="entry name" value="P-loop containing nucleoside triphosphate hydrolases"/>
    <property type="match status" value="1"/>
</dbReference>
<reference evidence="6 7" key="1">
    <citation type="submission" date="2019-02" db="EMBL/GenBank/DDBJ databases">
        <title>Deep-cultivation of Planctomycetes and their phenomic and genomic characterization uncovers novel biology.</title>
        <authorList>
            <person name="Wiegand S."/>
            <person name="Jogler M."/>
            <person name="Boedeker C."/>
            <person name="Pinto D."/>
            <person name="Vollmers J."/>
            <person name="Rivas-Marin E."/>
            <person name="Kohn T."/>
            <person name="Peeters S.H."/>
            <person name="Heuer A."/>
            <person name="Rast P."/>
            <person name="Oberbeckmann S."/>
            <person name="Bunk B."/>
            <person name="Jeske O."/>
            <person name="Meyerdierks A."/>
            <person name="Storesund J.E."/>
            <person name="Kallscheuer N."/>
            <person name="Luecker S."/>
            <person name="Lage O.M."/>
            <person name="Pohl T."/>
            <person name="Merkel B.J."/>
            <person name="Hornburger P."/>
            <person name="Mueller R.-W."/>
            <person name="Bruemmer F."/>
            <person name="Labrenz M."/>
            <person name="Spormann A.M."/>
            <person name="Op den Camp H."/>
            <person name="Overmann J."/>
            <person name="Amann R."/>
            <person name="Jetten M.S.M."/>
            <person name="Mascher T."/>
            <person name="Medema M.H."/>
            <person name="Devos D.P."/>
            <person name="Kaster A.-K."/>
            <person name="Ovreas L."/>
            <person name="Rohde M."/>
            <person name="Galperin M.Y."/>
            <person name="Jogler C."/>
        </authorList>
    </citation>
    <scope>NUCLEOTIDE SEQUENCE [LARGE SCALE GENOMIC DNA]</scope>
    <source>
        <strain evidence="6 7">KS4</strain>
    </source>
</reference>
<dbReference type="Proteomes" id="UP000317369">
    <property type="component" value="Chromosome"/>
</dbReference>
<evidence type="ECO:0000256" key="2">
    <source>
        <dbReference type="ARBA" id="ARBA00022741"/>
    </source>
</evidence>
<keyword evidence="1" id="KW-0813">Transport</keyword>
<dbReference type="AlphaFoldDB" id="A0A517YW61"/>
<evidence type="ECO:0000256" key="1">
    <source>
        <dbReference type="ARBA" id="ARBA00022448"/>
    </source>
</evidence>
<dbReference type="InterPro" id="IPR003439">
    <property type="entry name" value="ABC_transporter-like_ATP-bd"/>
</dbReference>
<dbReference type="KEGG" id="pcor:KS4_25440"/>